<sequence>MKASFKHVWERMKRRKASIHRPPKEKSTIKKDTSRRTAIAVWMLIGGLLFFSMLAVMLSMHTRSTFNDLRAAVVDDDQEPEEEDSDMDVVTADAFLSDFVEAYINVRDDSEALEERQGALEPFMASMETDDEWDMYDVDMDGERRLEHAALFHVDETDDGGVFQYEVTYINEYDDESEEKTLLLHVPLAEADGQYAVTGEPYFTQVYDLGASSITLEDEERNMDAYVGDEQEAILAFLDDFFEEYASGDENDLTYMMRDPESLNGAFVYEGMANETMEQQTDGFLVHTEVQMVEEVTDLAYAFDVNLYLEDMNGNYMVTQMDYE</sequence>
<dbReference type="CDD" id="cd16428">
    <property type="entry name" value="TcpC_C"/>
    <property type="match status" value="1"/>
</dbReference>
<evidence type="ECO:0000256" key="1">
    <source>
        <dbReference type="SAM" id="Phobius"/>
    </source>
</evidence>
<dbReference type="Gene3D" id="3.10.450.540">
    <property type="match status" value="1"/>
</dbReference>
<keyword evidence="1" id="KW-0812">Transmembrane</keyword>
<reference evidence="2 3" key="1">
    <citation type="submission" date="2016-10" db="EMBL/GenBank/DDBJ databases">
        <authorList>
            <person name="de Groot N.N."/>
        </authorList>
    </citation>
    <scope>NUCLEOTIDE SEQUENCE [LARGE SCALE GENOMIC DNA]</scope>
    <source>
        <strain evidence="2 3">DSM 21771</strain>
    </source>
</reference>
<dbReference type="Pfam" id="PF12642">
    <property type="entry name" value="TpcC"/>
    <property type="match status" value="1"/>
</dbReference>
<dbReference type="OrthoDB" id="2189690at2"/>
<keyword evidence="1" id="KW-1133">Transmembrane helix</keyword>
<dbReference type="InterPro" id="IPR035628">
    <property type="entry name" value="TcpC_C"/>
</dbReference>
<dbReference type="EMBL" id="FNEN01000010">
    <property type="protein sequence ID" value="SDI97547.1"/>
    <property type="molecule type" value="Genomic_DNA"/>
</dbReference>
<organism evidence="2 3">
    <name type="scientific">Natribacillus halophilus</name>
    <dbReference type="NCBI Taxonomy" id="549003"/>
    <lineage>
        <taxon>Bacteria</taxon>
        <taxon>Bacillati</taxon>
        <taxon>Bacillota</taxon>
        <taxon>Bacilli</taxon>
        <taxon>Bacillales</taxon>
        <taxon>Bacillaceae</taxon>
        <taxon>Natribacillus</taxon>
    </lineage>
</organism>
<evidence type="ECO:0000313" key="3">
    <source>
        <dbReference type="Proteomes" id="UP000198853"/>
    </source>
</evidence>
<dbReference type="CDD" id="cd16386">
    <property type="entry name" value="TcpC_N"/>
    <property type="match status" value="1"/>
</dbReference>
<dbReference type="RefSeq" id="WP_090398946.1">
    <property type="nucleotide sequence ID" value="NZ_FNEN01000010.1"/>
</dbReference>
<evidence type="ECO:0000313" key="2">
    <source>
        <dbReference type="EMBL" id="SDI97547.1"/>
    </source>
</evidence>
<gene>
    <name evidence="2" type="ORF">SAMN04488123_11013</name>
</gene>
<feature type="transmembrane region" description="Helical" evidence="1">
    <location>
        <begin position="39"/>
        <end position="60"/>
    </location>
</feature>
<accession>A0A1G8PYM3</accession>
<proteinExistence type="predicted"/>
<keyword evidence="3" id="KW-1185">Reference proteome</keyword>
<dbReference type="AlphaFoldDB" id="A0A1G8PYM3"/>
<keyword evidence="1" id="KW-0472">Membrane</keyword>
<name>A0A1G8PYM3_9BACI</name>
<dbReference type="InterPro" id="IPR024735">
    <property type="entry name" value="TcpC"/>
</dbReference>
<protein>
    <submittedName>
        <fullName evidence="2">Conjugative transposon protein TcpC</fullName>
    </submittedName>
</protein>
<dbReference type="Proteomes" id="UP000198853">
    <property type="component" value="Unassembled WGS sequence"/>
</dbReference>